<gene>
    <name evidence="3" type="ORF">JD82_03948</name>
</gene>
<organism evidence="3 4">
    <name type="scientific">Prauserella rugosa</name>
    <dbReference type="NCBI Taxonomy" id="43354"/>
    <lineage>
        <taxon>Bacteria</taxon>
        <taxon>Bacillati</taxon>
        <taxon>Actinomycetota</taxon>
        <taxon>Actinomycetes</taxon>
        <taxon>Pseudonocardiales</taxon>
        <taxon>Pseudonocardiaceae</taxon>
        <taxon>Prauserella</taxon>
    </lineage>
</organism>
<proteinExistence type="predicted"/>
<dbReference type="EMBL" id="VLJV01000001">
    <property type="protein sequence ID" value="TWH22075.1"/>
    <property type="molecule type" value="Genomic_DNA"/>
</dbReference>
<protein>
    <submittedName>
        <fullName evidence="3">NYN domain-containing protein</fullName>
    </submittedName>
</protein>
<dbReference type="Proteomes" id="UP000317303">
    <property type="component" value="Unassembled WGS sequence"/>
</dbReference>
<feature type="region of interest" description="Disordered" evidence="1">
    <location>
        <begin position="211"/>
        <end position="248"/>
    </location>
</feature>
<dbReference type="Gene3D" id="3.40.50.1010">
    <property type="entry name" value="5'-nuclease"/>
    <property type="match status" value="1"/>
</dbReference>
<dbReference type="GO" id="GO:0004540">
    <property type="term" value="F:RNA nuclease activity"/>
    <property type="evidence" value="ECO:0007669"/>
    <property type="project" value="InterPro"/>
</dbReference>
<evidence type="ECO:0000313" key="3">
    <source>
        <dbReference type="EMBL" id="TWH22075.1"/>
    </source>
</evidence>
<dbReference type="RefSeq" id="WP_051758035.1">
    <property type="nucleotide sequence ID" value="NZ_JOIJ01000018.1"/>
</dbReference>
<dbReference type="Pfam" id="PF01936">
    <property type="entry name" value="NYN"/>
    <property type="match status" value="1"/>
</dbReference>
<evidence type="ECO:0000313" key="4">
    <source>
        <dbReference type="Proteomes" id="UP000317303"/>
    </source>
</evidence>
<dbReference type="InterPro" id="IPR021139">
    <property type="entry name" value="NYN"/>
</dbReference>
<feature type="domain" description="NYN" evidence="2">
    <location>
        <begin position="107"/>
        <end position="185"/>
    </location>
</feature>
<evidence type="ECO:0000256" key="1">
    <source>
        <dbReference type="SAM" id="MobiDB-lite"/>
    </source>
</evidence>
<name>A0A660CLX5_9PSEU</name>
<comment type="caution">
    <text evidence="3">The sequence shown here is derived from an EMBL/GenBank/DDBJ whole genome shotgun (WGS) entry which is preliminary data.</text>
</comment>
<reference evidence="3 4" key="1">
    <citation type="submission" date="2019-07" db="EMBL/GenBank/DDBJ databases">
        <title>R&amp;d 2014.</title>
        <authorList>
            <person name="Klenk H.-P."/>
        </authorList>
    </citation>
    <scope>NUCLEOTIDE SEQUENCE [LARGE SCALE GENOMIC DNA]</scope>
    <source>
        <strain evidence="3 4">DSM 43194</strain>
    </source>
</reference>
<keyword evidence="4" id="KW-1185">Reference proteome</keyword>
<dbReference type="OrthoDB" id="9809421at2"/>
<dbReference type="CDD" id="cd18722">
    <property type="entry name" value="PIN_NicB-like"/>
    <property type="match status" value="1"/>
</dbReference>
<dbReference type="AlphaFoldDB" id="A0A660CLX5"/>
<sequence>MDGAGSPPTALVYVDGFNLYRQLLEGQPQYKWLDLTALADQVLPDYRVIGVRYFTAKIKQLPGKDASAPQRQQAYLRALAILERVEVFLGKFRVDARIMPKHPIEVDSHGKPVRVKVKKTEEKGSDVALASRLLVDAMQRKADIYVVCTNDSDLVMPLHLVQAELGGDIGLLSPVQCKRASNELKQTNPRWHRQITHADLQRSQLPDVLTDKYGTVHRPQKWATNSEGPAEAGPSNQRPKPTGGVPSG</sequence>
<evidence type="ECO:0000259" key="2">
    <source>
        <dbReference type="Pfam" id="PF01936"/>
    </source>
</evidence>
<accession>A0A660CLX5</accession>